<dbReference type="Proteomes" id="UP001229486">
    <property type="component" value="Unassembled WGS sequence"/>
</dbReference>
<evidence type="ECO:0000313" key="2">
    <source>
        <dbReference type="Proteomes" id="UP001229486"/>
    </source>
</evidence>
<dbReference type="AlphaFoldDB" id="A0AB73IED0"/>
<evidence type="ECO:0000313" key="1">
    <source>
        <dbReference type="EMBL" id="MDP9648396.1"/>
    </source>
</evidence>
<organism evidence="1 2">
    <name type="scientific">Paraburkholderia caledonica</name>
    <dbReference type="NCBI Taxonomy" id="134536"/>
    <lineage>
        <taxon>Bacteria</taxon>
        <taxon>Pseudomonadati</taxon>
        <taxon>Pseudomonadota</taxon>
        <taxon>Betaproteobacteria</taxon>
        <taxon>Burkholderiales</taxon>
        <taxon>Burkholderiaceae</taxon>
        <taxon>Paraburkholderia</taxon>
    </lineage>
</organism>
<accession>A0AB73IED0</accession>
<name>A0AB73IED0_9BURK</name>
<protein>
    <submittedName>
        <fullName evidence="1">Uncharacterized protein</fullName>
    </submittedName>
</protein>
<sequence length="50" mass="5620">MRRGSSLKQTKFWRKVRDVDAGKHDTANALACEESLMAHRALKFGASSTR</sequence>
<reference evidence="1" key="1">
    <citation type="submission" date="2023-07" db="EMBL/GenBank/DDBJ databases">
        <title>Sorghum-associated microbial communities from plants grown in Nebraska, USA.</title>
        <authorList>
            <person name="Schachtman D."/>
        </authorList>
    </citation>
    <scope>NUCLEOTIDE SEQUENCE</scope>
    <source>
        <strain evidence="1">DS1061</strain>
    </source>
</reference>
<comment type="caution">
    <text evidence="1">The sequence shown here is derived from an EMBL/GenBank/DDBJ whole genome shotgun (WGS) entry which is preliminary data.</text>
</comment>
<proteinExistence type="predicted"/>
<gene>
    <name evidence="1" type="ORF">J2793_003842</name>
</gene>
<dbReference type="EMBL" id="JAURTK010000004">
    <property type="protein sequence ID" value="MDP9648396.1"/>
    <property type="molecule type" value="Genomic_DNA"/>
</dbReference>